<evidence type="ECO:0008006" key="4">
    <source>
        <dbReference type="Google" id="ProtNLM"/>
    </source>
</evidence>
<dbReference type="OrthoDB" id="10021269at2"/>
<feature type="transmembrane region" description="Helical" evidence="1">
    <location>
        <begin position="199"/>
        <end position="221"/>
    </location>
</feature>
<organism evidence="2 3">
    <name type="scientific">Paraprevotella clara YIT 11840</name>
    <dbReference type="NCBI Taxonomy" id="762968"/>
    <lineage>
        <taxon>Bacteria</taxon>
        <taxon>Pseudomonadati</taxon>
        <taxon>Bacteroidota</taxon>
        <taxon>Bacteroidia</taxon>
        <taxon>Bacteroidales</taxon>
        <taxon>Prevotellaceae</taxon>
        <taxon>Paraprevotella</taxon>
    </lineage>
</organism>
<dbReference type="GeneID" id="93556161"/>
<comment type="caution">
    <text evidence="2">The sequence shown here is derived from an EMBL/GenBank/DDBJ whole genome shotgun (WGS) entry which is preliminary data.</text>
</comment>
<keyword evidence="1" id="KW-0472">Membrane</keyword>
<proteinExistence type="predicted"/>
<dbReference type="AlphaFoldDB" id="G5SM24"/>
<dbReference type="Pfam" id="PF14897">
    <property type="entry name" value="EpsG"/>
    <property type="match status" value="1"/>
</dbReference>
<sequence>MLIYIIIAVILSIAPKSGKKANLWNRIIILALASMGLLRGEPVGVDVRKYIINIQHTTFDPSSWNFYTVFEPGYNLLIAAFNSVFDYPMLFIGLTNVLYVISFNKFAKSKSRDFNLFILLLFLLGYYTQSYNIMRQYFAISIFLLYATHVDIGHLTKKQFIMTFLLILFLGMFFHNSTYIMFFLLLYNIPIIRTNVKKAHLCILLIFTYFMTYLQVVRQLLQPLTTFFLLNDKTNTYFNSAMNADNITEEYSIIRLTFDTLFALFILYKASKVDVYVFCYIIGQIYLNFSSSLNPLFTRLSSWMFIIGIVALCNLYNQSKLDRKVIILYCTIIFINNLLKNYGDTIPYVLNI</sequence>
<gene>
    <name evidence="2" type="ORF">HMPREF9441_00396</name>
</gene>
<dbReference type="EMBL" id="AFFY01000005">
    <property type="protein sequence ID" value="EHH01582.1"/>
    <property type="molecule type" value="Genomic_DNA"/>
</dbReference>
<name>G5SM24_9BACT</name>
<dbReference type="STRING" id="762968.HMPREF9441_00396"/>
<keyword evidence="3" id="KW-1185">Reference proteome</keyword>
<feature type="transmembrane region" description="Helical" evidence="1">
    <location>
        <begin position="251"/>
        <end position="268"/>
    </location>
</feature>
<dbReference type="InterPro" id="IPR049458">
    <property type="entry name" value="EpsG-like"/>
</dbReference>
<reference evidence="2 3" key="1">
    <citation type="submission" date="2011-03" db="EMBL/GenBank/DDBJ databases">
        <authorList>
            <person name="Weinstock G."/>
            <person name="Sodergren E."/>
            <person name="Clifton S."/>
            <person name="Fulton L."/>
            <person name="Fulton B."/>
            <person name="Courtney L."/>
            <person name="Fronick C."/>
            <person name="Harrison M."/>
            <person name="Strong C."/>
            <person name="Farmer C."/>
            <person name="Delahaunty K."/>
            <person name="Markovic C."/>
            <person name="Hall O."/>
            <person name="Minx P."/>
            <person name="Tomlinson C."/>
            <person name="Mitreva M."/>
            <person name="Hou S."/>
            <person name="Chen J."/>
            <person name="Wollam A."/>
            <person name="Pepin K.H."/>
            <person name="Johnson M."/>
            <person name="Bhonagiri V."/>
            <person name="Zhang X."/>
            <person name="Suruliraj S."/>
            <person name="Warren W."/>
            <person name="Chinwalla A."/>
            <person name="Mardis E.R."/>
            <person name="Wilson R.K."/>
        </authorList>
    </citation>
    <scope>NUCLEOTIDE SEQUENCE [LARGE SCALE GENOMIC DNA]</scope>
    <source>
        <strain evidence="2 3">YIT 11840</strain>
    </source>
</reference>
<dbReference type="HOGENOM" id="CLU_787196_0_0_10"/>
<accession>G5SM24</accession>
<keyword evidence="1" id="KW-0812">Transmembrane</keyword>
<dbReference type="PATRIC" id="fig|762968.3.peg.356"/>
<keyword evidence="1" id="KW-1133">Transmembrane helix</keyword>
<dbReference type="Proteomes" id="UP000003598">
    <property type="component" value="Unassembled WGS sequence"/>
</dbReference>
<feature type="transmembrane region" description="Helical" evidence="1">
    <location>
        <begin position="275"/>
        <end position="294"/>
    </location>
</feature>
<evidence type="ECO:0000313" key="3">
    <source>
        <dbReference type="Proteomes" id="UP000003598"/>
    </source>
</evidence>
<feature type="transmembrane region" description="Helical" evidence="1">
    <location>
        <begin position="113"/>
        <end position="129"/>
    </location>
</feature>
<dbReference type="RefSeq" id="WP_008617287.1">
    <property type="nucleotide sequence ID" value="NZ_JH376581.1"/>
</dbReference>
<feature type="transmembrane region" description="Helical" evidence="1">
    <location>
        <begin position="160"/>
        <end position="187"/>
    </location>
</feature>
<feature type="transmembrane region" description="Helical" evidence="1">
    <location>
        <begin position="23"/>
        <end position="40"/>
    </location>
</feature>
<feature type="transmembrane region" description="Helical" evidence="1">
    <location>
        <begin position="300"/>
        <end position="317"/>
    </location>
</feature>
<feature type="transmembrane region" description="Helical" evidence="1">
    <location>
        <begin position="76"/>
        <end position="101"/>
    </location>
</feature>
<evidence type="ECO:0000313" key="2">
    <source>
        <dbReference type="EMBL" id="EHH01582.1"/>
    </source>
</evidence>
<protein>
    <recommendedName>
        <fullName evidence="4">EpsG family protein</fullName>
    </recommendedName>
</protein>
<evidence type="ECO:0000256" key="1">
    <source>
        <dbReference type="SAM" id="Phobius"/>
    </source>
</evidence>